<dbReference type="Pfam" id="PF17948">
    <property type="entry name" value="DnaT"/>
    <property type="match status" value="1"/>
</dbReference>
<dbReference type="Gene3D" id="1.10.10.10">
    <property type="entry name" value="Winged helix-like DNA-binding domain superfamily/Winged helix DNA-binding domain"/>
    <property type="match status" value="1"/>
</dbReference>
<keyword evidence="4" id="KW-1185">Reference proteome</keyword>
<reference evidence="3 4" key="1">
    <citation type="submission" date="2017-04" db="EMBL/GenBank/DDBJ databases">
        <title>Draft genome sequence of Zooshikella ganghwensis VG4 isolated from Red Sea sediments.</title>
        <authorList>
            <person name="Rehman Z."/>
            <person name="Alam I."/>
            <person name="Kamau A."/>
            <person name="Bajic V."/>
            <person name="Leiknes T."/>
        </authorList>
    </citation>
    <scope>NUCLEOTIDE SEQUENCE [LARGE SCALE GENOMIC DNA]</scope>
    <source>
        <strain evidence="3 4">VG4</strain>
    </source>
</reference>
<dbReference type="InterPro" id="IPR036390">
    <property type="entry name" value="WH_DNA-bd_sf"/>
</dbReference>
<comment type="caution">
    <text evidence="3">The sequence shown here is derived from an EMBL/GenBank/DDBJ whole genome shotgun (WGS) entry which is preliminary data.</text>
</comment>
<dbReference type="InterPro" id="IPR036388">
    <property type="entry name" value="WH-like_DNA-bd_sf"/>
</dbReference>
<feature type="region of interest" description="Disordered" evidence="1">
    <location>
        <begin position="91"/>
        <end position="126"/>
    </location>
</feature>
<evidence type="ECO:0000256" key="1">
    <source>
        <dbReference type="SAM" id="MobiDB-lite"/>
    </source>
</evidence>
<sequence>MSIQAMTWAFSLQQLDPHKKIVLLSLADNANDEGYCWPSMDTIAKKSSMSKSTARRHIKSLETLGLLTKNIRVKTNGANGTNYFLLHVGAKPKEPESGKEPLTPKTEQNEGCQIEPPTTIGVPPSDTPITEGVSKLCKGEGVRAVTPKPSIESPITTTTTSAREENDPALEIFNRGEPPPKKNPVAKSMTDDWEPDWPLLEAKLLRAGISKQFASEQRDEFVLYWVGEGKQHPSWDAKFFNHLRHQYRRCQAQQTRENQLQHALNEKNNTRVNMINHEKHTMEVSYAQRTAATSENDSFRQRLEDTDW</sequence>
<dbReference type="Pfam" id="PF13730">
    <property type="entry name" value="HTH_36"/>
    <property type="match status" value="1"/>
</dbReference>
<dbReference type="Proteomes" id="UP000257039">
    <property type="component" value="Unassembled WGS sequence"/>
</dbReference>
<dbReference type="Gene3D" id="1.10.8.1180">
    <property type="match status" value="1"/>
</dbReference>
<dbReference type="SUPFAM" id="SSF46785">
    <property type="entry name" value="Winged helix' DNA-binding domain"/>
    <property type="match status" value="1"/>
</dbReference>
<gene>
    <name evidence="3" type="ORF">B9G39_21735</name>
</gene>
<evidence type="ECO:0000313" key="3">
    <source>
        <dbReference type="EMBL" id="RDH45860.1"/>
    </source>
</evidence>
<proteinExistence type="predicted"/>
<dbReference type="AlphaFoldDB" id="A0A4P9VVD1"/>
<evidence type="ECO:0000259" key="2">
    <source>
        <dbReference type="Pfam" id="PF17948"/>
    </source>
</evidence>
<evidence type="ECO:0000313" key="4">
    <source>
        <dbReference type="Proteomes" id="UP000257039"/>
    </source>
</evidence>
<feature type="domain" description="DnaT DNA-binding" evidence="2">
    <location>
        <begin position="188"/>
        <end position="254"/>
    </location>
</feature>
<organism evidence="3 4">
    <name type="scientific">Zooshikella ganghwensis</name>
    <dbReference type="NCBI Taxonomy" id="202772"/>
    <lineage>
        <taxon>Bacteria</taxon>
        <taxon>Pseudomonadati</taxon>
        <taxon>Pseudomonadota</taxon>
        <taxon>Gammaproteobacteria</taxon>
        <taxon>Oceanospirillales</taxon>
        <taxon>Zooshikellaceae</taxon>
        <taxon>Zooshikella</taxon>
    </lineage>
</organism>
<name>A0A4P9VVD1_9GAMM</name>
<accession>A0A4P9VVD1</accession>
<dbReference type="RefSeq" id="WP_094788749.1">
    <property type="nucleotide sequence ID" value="NZ_NDXW01000001.1"/>
</dbReference>
<dbReference type="InterPro" id="IPR040480">
    <property type="entry name" value="DnaT_DNA_bind"/>
</dbReference>
<dbReference type="EMBL" id="NDXW01000001">
    <property type="protein sequence ID" value="RDH45860.1"/>
    <property type="molecule type" value="Genomic_DNA"/>
</dbReference>
<protein>
    <recommendedName>
        <fullName evidence="2">DnaT DNA-binding domain-containing protein</fullName>
    </recommendedName>
</protein>